<gene>
    <name evidence="1" type="ORF">ADUPG1_000778</name>
</gene>
<comment type="caution">
    <text evidence="1">The sequence shown here is derived from an EMBL/GenBank/DDBJ whole genome shotgun (WGS) entry which is preliminary data.</text>
</comment>
<sequence length="139" mass="15463">MIMALCPSAFALNLEDLEEGNKATPATVAAPDVNCNDDQRLADLNALIAEVKKGPLNKKLILTPERFFKLRPQVIEAIGDQNILICPDISIVNGIPAQRVEIDFLSCFSSTNGQFETMIRKRLNALILVLRLHQCQYKL</sequence>
<name>A0ABQ5K7V6_9EUKA</name>
<evidence type="ECO:0000313" key="2">
    <source>
        <dbReference type="Proteomes" id="UP001057375"/>
    </source>
</evidence>
<keyword evidence="2" id="KW-1185">Reference proteome</keyword>
<protein>
    <submittedName>
        <fullName evidence="1">Uncharacterized protein</fullName>
    </submittedName>
</protein>
<dbReference type="EMBL" id="BQXS01000404">
    <property type="protein sequence ID" value="GKT28637.1"/>
    <property type="molecule type" value="Genomic_DNA"/>
</dbReference>
<reference evidence="1" key="1">
    <citation type="submission" date="2022-03" db="EMBL/GenBank/DDBJ databases">
        <title>Draft genome sequence of Aduncisulcus paluster, a free-living microaerophilic Fornicata.</title>
        <authorList>
            <person name="Yuyama I."/>
            <person name="Kume K."/>
            <person name="Tamura T."/>
            <person name="Inagaki Y."/>
            <person name="Hashimoto T."/>
        </authorList>
    </citation>
    <scope>NUCLEOTIDE SEQUENCE</scope>
    <source>
        <strain evidence="1">NY0171</strain>
    </source>
</reference>
<accession>A0ABQ5K7V6</accession>
<organism evidence="1 2">
    <name type="scientific">Aduncisulcus paluster</name>
    <dbReference type="NCBI Taxonomy" id="2918883"/>
    <lineage>
        <taxon>Eukaryota</taxon>
        <taxon>Metamonada</taxon>
        <taxon>Carpediemonas-like organisms</taxon>
        <taxon>Aduncisulcus</taxon>
    </lineage>
</organism>
<dbReference type="Proteomes" id="UP001057375">
    <property type="component" value="Unassembled WGS sequence"/>
</dbReference>
<evidence type="ECO:0000313" key="1">
    <source>
        <dbReference type="EMBL" id="GKT28637.1"/>
    </source>
</evidence>
<proteinExistence type="predicted"/>